<dbReference type="OrthoDB" id="9776609at2"/>
<dbReference type="AlphaFoldDB" id="A0A1B3Z5F8"/>
<dbReference type="KEGG" id="span:AWL63_00325"/>
<keyword evidence="3" id="KW-1185">Reference proteome</keyword>
<dbReference type="STRING" id="1560345.AWL63_00325"/>
<dbReference type="PANTHER" id="PTHR34219:SF4">
    <property type="entry name" value="PEPSY DOMAIN-CONTAINING PROTEIN"/>
    <property type="match status" value="1"/>
</dbReference>
<organism evidence="2 3">
    <name type="scientific">Sphingomonas panacis</name>
    <dbReference type="NCBI Taxonomy" id="1560345"/>
    <lineage>
        <taxon>Bacteria</taxon>
        <taxon>Pseudomonadati</taxon>
        <taxon>Pseudomonadota</taxon>
        <taxon>Alphaproteobacteria</taxon>
        <taxon>Sphingomonadales</taxon>
        <taxon>Sphingomonadaceae</taxon>
        <taxon>Sphingomonas</taxon>
    </lineage>
</organism>
<feature type="transmembrane region" description="Helical" evidence="1">
    <location>
        <begin position="208"/>
        <end position="231"/>
    </location>
</feature>
<evidence type="ECO:0000313" key="3">
    <source>
        <dbReference type="Proteomes" id="UP000094256"/>
    </source>
</evidence>
<feature type="transmembrane region" description="Helical" evidence="1">
    <location>
        <begin position="350"/>
        <end position="371"/>
    </location>
</feature>
<feature type="transmembrane region" description="Helical" evidence="1">
    <location>
        <begin position="417"/>
        <end position="434"/>
    </location>
</feature>
<feature type="transmembrane region" description="Helical" evidence="1">
    <location>
        <begin position="21"/>
        <end position="50"/>
    </location>
</feature>
<keyword evidence="1" id="KW-0472">Membrane</keyword>
<dbReference type="Pfam" id="PF03929">
    <property type="entry name" value="PepSY_TM"/>
    <property type="match status" value="1"/>
</dbReference>
<feature type="transmembrane region" description="Helical" evidence="1">
    <location>
        <begin position="446"/>
        <end position="465"/>
    </location>
</feature>
<sequence>MNNPLRPAARKSLFSNSWISAILAGHSALGLAFSAAIYLICLTGSVVVFVQELQRWEQPAAPRVLAVAPGAIDLGIAALREKGPEDAAQSVSVTLPSPHNPHLLLSARGREGAGSGSWFADASGHPAMKVRHDVSDFLVRLHVDLHLPFGIGTVIVALAGMALLALVISGVLAHPRILKDAFRLRSGGSVRVGQAGLHNRMGTWGLPFHLIIAFTAAFLGVFIIVFGSVAATTYKGDMFKAFADFAGPVARPAAHASRTGPLPSVGPFIAAATAAAPGLALQSIDIQQPGAKGQLIGIGLRDPRSLFLEERVVYDSKGRKVFASDVTRRPFSQQMIFAIQPIHFGWFGGIFVKLAYGLLGLSMCGITASGFKIWLTRRRDKGRPMPAMERLWTATIWGQPLALALAAIPSLATDAKAAPLLGWAAGTIAAYALACFPTTQLRLGDGLRAATAVALAGLALVHATLSATGGLSGIDPASWAVDATLLLIAFFVARPTLKLRRPNRAT</sequence>
<dbReference type="Proteomes" id="UP000094256">
    <property type="component" value="Chromosome"/>
</dbReference>
<name>A0A1B3Z5F8_9SPHN</name>
<dbReference type="EMBL" id="CP014168">
    <property type="protein sequence ID" value="AOH82659.1"/>
    <property type="molecule type" value="Genomic_DNA"/>
</dbReference>
<feature type="transmembrane region" description="Helical" evidence="1">
    <location>
        <begin position="477"/>
        <end position="497"/>
    </location>
</feature>
<evidence type="ECO:0000313" key="2">
    <source>
        <dbReference type="EMBL" id="AOH82659.1"/>
    </source>
</evidence>
<feature type="transmembrane region" description="Helical" evidence="1">
    <location>
        <begin position="149"/>
        <end position="173"/>
    </location>
</feature>
<dbReference type="PANTHER" id="PTHR34219">
    <property type="entry name" value="IRON-REGULATED INNER MEMBRANE PROTEIN-RELATED"/>
    <property type="match status" value="1"/>
</dbReference>
<accession>A0A1B3Z5F8</accession>
<reference evidence="2 3" key="1">
    <citation type="submission" date="2016-01" db="EMBL/GenBank/DDBJ databases">
        <title>Complete genome and mega plasmid sequence of Sphingomonas panacis DCY99 elicits systemic resistance in rice to Xanthomonas oryzae.</title>
        <authorList>
            <person name="Kim Y.J."/>
            <person name="Yang D.C."/>
            <person name="Sing P."/>
        </authorList>
    </citation>
    <scope>NUCLEOTIDE SEQUENCE [LARGE SCALE GENOMIC DNA]</scope>
    <source>
        <strain evidence="2 3">DCY99</strain>
    </source>
</reference>
<evidence type="ECO:0008006" key="4">
    <source>
        <dbReference type="Google" id="ProtNLM"/>
    </source>
</evidence>
<dbReference type="RefSeq" id="WP_069203243.1">
    <property type="nucleotide sequence ID" value="NZ_CP014168.1"/>
</dbReference>
<keyword evidence="1" id="KW-0812">Transmembrane</keyword>
<keyword evidence="1" id="KW-1133">Transmembrane helix</keyword>
<feature type="transmembrane region" description="Helical" evidence="1">
    <location>
        <begin position="391"/>
        <end position="411"/>
    </location>
</feature>
<evidence type="ECO:0000256" key="1">
    <source>
        <dbReference type="SAM" id="Phobius"/>
    </source>
</evidence>
<gene>
    <name evidence="2" type="ORF">AWL63_00325</name>
</gene>
<dbReference type="InterPro" id="IPR005625">
    <property type="entry name" value="PepSY-ass_TM"/>
</dbReference>
<protein>
    <recommendedName>
        <fullName evidence="4">Peptidase</fullName>
    </recommendedName>
</protein>
<proteinExistence type="predicted"/>